<protein>
    <recommendedName>
        <fullName evidence="2">Thioredoxin domain-containing protein</fullName>
    </recommendedName>
</protein>
<accession>A0A133NDZ8</accession>
<reference evidence="3 4" key="1">
    <citation type="submission" date="2016-01" db="EMBL/GenBank/DDBJ databases">
        <authorList>
            <person name="Oliw E.H."/>
        </authorList>
    </citation>
    <scope>NUCLEOTIDE SEQUENCE [LARGE SCALE GENOMIC DNA]</scope>
    <source>
        <strain evidence="3 4">MJR7757A</strain>
    </source>
</reference>
<organism evidence="3 4">
    <name type="scientific">Clostridium perfringens</name>
    <dbReference type="NCBI Taxonomy" id="1502"/>
    <lineage>
        <taxon>Bacteria</taxon>
        <taxon>Bacillati</taxon>
        <taxon>Bacillota</taxon>
        <taxon>Clostridia</taxon>
        <taxon>Eubacteriales</taxon>
        <taxon>Clostridiaceae</taxon>
        <taxon>Clostridium</taxon>
    </lineage>
</organism>
<name>A0A133NDZ8_CLOPF</name>
<evidence type="ECO:0000256" key="1">
    <source>
        <dbReference type="SAM" id="Phobius"/>
    </source>
</evidence>
<dbReference type="InterPro" id="IPR012336">
    <property type="entry name" value="Thioredoxin-like_fold"/>
</dbReference>
<dbReference type="RefSeq" id="WP_060794489.1">
    <property type="nucleotide sequence ID" value="NZ_KQ956157.1"/>
</dbReference>
<dbReference type="PATRIC" id="fig|1502.174.peg.281"/>
<keyword evidence="1" id="KW-0472">Membrane</keyword>
<keyword evidence="1" id="KW-1133">Transmembrane helix</keyword>
<dbReference type="AlphaFoldDB" id="A0A133NDZ8"/>
<dbReference type="Pfam" id="PF13098">
    <property type="entry name" value="Thioredoxin_2"/>
    <property type="match status" value="1"/>
</dbReference>
<sequence>MKNKRKLIILGLILFSLICIYIGKNYIEGKKQINSQSVNVIENLEEAKDGIPTIIMFKTDTCPYCVEMQKELSDVSKEREGKFNIYYARLEEEKNIDLAYKYDANVVPTTVFLDKEGNKFYVHQGLMRKNNIETILNSLGVK</sequence>
<evidence type="ECO:0000313" key="4">
    <source>
        <dbReference type="Proteomes" id="UP000070646"/>
    </source>
</evidence>
<dbReference type="CDD" id="cd02947">
    <property type="entry name" value="TRX_family"/>
    <property type="match status" value="1"/>
</dbReference>
<comment type="caution">
    <text evidence="3">The sequence shown here is derived from an EMBL/GenBank/DDBJ whole genome shotgun (WGS) entry which is preliminary data.</text>
</comment>
<gene>
    <name evidence="3" type="ORF">HMPREF3222_00278</name>
</gene>
<feature type="transmembrane region" description="Helical" evidence="1">
    <location>
        <begin position="7"/>
        <end position="27"/>
    </location>
</feature>
<evidence type="ECO:0000259" key="2">
    <source>
        <dbReference type="PROSITE" id="PS51352"/>
    </source>
</evidence>
<keyword evidence="1" id="KW-0812">Transmembrane</keyword>
<dbReference type="InterPro" id="IPR036249">
    <property type="entry name" value="Thioredoxin-like_sf"/>
</dbReference>
<dbReference type="Proteomes" id="UP000070646">
    <property type="component" value="Unassembled WGS sequence"/>
</dbReference>
<feature type="domain" description="Thioredoxin" evidence="2">
    <location>
        <begin position="6"/>
        <end position="141"/>
    </location>
</feature>
<proteinExistence type="predicted"/>
<dbReference type="InterPro" id="IPR013766">
    <property type="entry name" value="Thioredoxin_domain"/>
</dbReference>
<dbReference type="SUPFAM" id="SSF52833">
    <property type="entry name" value="Thioredoxin-like"/>
    <property type="match status" value="1"/>
</dbReference>
<dbReference type="PROSITE" id="PS51352">
    <property type="entry name" value="THIOREDOXIN_2"/>
    <property type="match status" value="1"/>
</dbReference>
<dbReference type="EMBL" id="LRPU01000009">
    <property type="protein sequence ID" value="KXA14487.1"/>
    <property type="molecule type" value="Genomic_DNA"/>
</dbReference>
<dbReference type="Gene3D" id="3.40.30.10">
    <property type="entry name" value="Glutaredoxin"/>
    <property type="match status" value="1"/>
</dbReference>
<evidence type="ECO:0000313" key="3">
    <source>
        <dbReference type="EMBL" id="KXA14487.1"/>
    </source>
</evidence>